<dbReference type="Proteomes" id="UP000192330">
    <property type="component" value="Unassembled WGS sequence"/>
</dbReference>
<dbReference type="InterPro" id="IPR006076">
    <property type="entry name" value="FAD-dep_OxRdtase"/>
</dbReference>
<dbReference type="SUPFAM" id="SSF51905">
    <property type="entry name" value="FAD/NAD(P)-binding domain"/>
    <property type="match status" value="1"/>
</dbReference>
<protein>
    <submittedName>
        <fullName evidence="3">Glycine/D-amino acid oxidase</fullName>
    </submittedName>
</protein>
<dbReference type="OrthoDB" id="9806601at2"/>
<dbReference type="InterPro" id="IPR036188">
    <property type="entry name" value="FAD/NAD-bd_sf"/>
</dbReference>
<dbReference type="GO" id="GO:0016491">
    <property type="term" value="F:oxidoreductase activity"/>
    <property type="evidence" value="ECO:0007669"/>
    <property type="project" value="UniProtKB-KW"/>
</dbReference>
<proteinExistence type="predicted"/>
<organism evidence="3 4">
    <name type="scientific">Primorskyibacter flagellatus</name>
    <dbReference type="NCBI Taxonomy" id="1387277"/>
    <lineage>
        <taxon>Bacteria</taxon>
        <taxon>Pseudomonadati</taxon>
        <taxon>Pseudomonadota</taxon>
        <taxon>Alphaproteobacteria</taxon>
        <taxon>Rhodobacterales</taxon>
        <taxon>Roseobacteraceae</taxon>
        <taxon>Primorskyibacter</taxon>
    </lineage>
</organism>
<dbReference type="GO" id="GO:0005737">
    <property type="term" value="C:cytoplasm"/>
    <property type="evidence" value="ECO:0007669"/>
    <property type="project" value="TreeGrafter"/>
</dbReference>
<dbReference type="RefSeq" id="WP_084350521.1">
    <property type="nucleotide sequence ID" value="NZ_FWYD01000002.1"/>
</dbReference>
<dbReference type="PANTHER" id="PTHR13847:SF281">
    <property type="entry name" value="FAD DEPENDENT OXIDOREDUCTASE DOMAIN-CONTAINING PROTEIN"/>
    <property type="match status" value="1"/>
</dbReference>
<dbReference type="Gene3D" id="3.50.50.60">
    <property type="entry name" value="FAD/NAD(P)-binding domain"/>
    <property type="match status" value="1"/>
</dbReference>
<gene>
    <name evidence="3" type="ORF">SAMN06295998_102222</name>
</gene>
<dbReference type="EMBL" id="FWYD01000002">
    <property type="protein sequence ID" value="SMC53054.1"/>
    <property type="molecule type" value="Genomic_DNA"/>
</dbReference>
<reference evidence="3 4" key="1">
    <citation type="submission" date="2017-04" db="EMBL/GenBank/DDBJ databases">
        <authorList>
            <person name="Afonso C.L."/>
            <person name="Miller P.J."/>
            <person name="Scott M.A."/>
            <person name="Spackman E."/>
            <person name="Goraichik I."/>
            <person name="Dimitrov K.M."/>
            <person name="Suarez D.L."/>
            <person name="Swayne D.E."/>
        </authorList>
    </citation>
    <scope>NUCLEOTIDE SEQUENCE [LARGE SCALE GENOMIC DNA]</scope>
    <source>
        <strain evidence="3 4">CGMCC 1.12644</strain>
    </source>
</reference>
<keyword evidence="4" id="KW-1185">Reference proteome</keyword>
<dbReference type="Gene3D" id="3.30.9.10">
    <property type="entry name" value="D-Amino Acid Oxidase, subunit A, domain 2"/>
    <property type="match status" value="1"/>
</dbReference>
<dbReference type="AlphaFoldDB" id="A0A1W1ZXD0"/>
<dbReference type="PANTHER" id="PTHR13847">
    <property type="entry name" value="SARCOSINE DEHYDROGENASE-RELATED"/>
    <property type="match status" value="1"/>
</dbReference>
<feature type="domain" description="FAD dependent oxidoreductase" evidence="2">
    <location>
        <begin position="41"/>
        <end position="401"/>
    </location>
</feature>
<evidence type="ECO:0000313" key="4">
    <source>
        <dbReference type="Proteomes" id="UP000192330"/>
    </source>
</evidence>
<sequence>MRHLYGAYALSGEPNRLNLWARDVPEDALAAASATDDISADVLVIGGGYTGLNAALHLAEDGASVCLIDARHPGWGASGRNGGFCCAGGTRAPDKVLTRRFGEGAAQEVRDAELAAIDHVAALTTRLGIAIDRHSDGETILAHSRAAAKHLRTQKPDMDKAYRAKTEVHDTRQLKTLGMASTHHGGLTLPVGFALHPRKYLSGLARAAASAGVALHGDSPALDVARDGNDFVVTTPQARIKADRLIVATNGYTTEDLIPWLRGRTLPAQSSVIATEPMNAETLNAQGWTSHQMGYEDRRLLHYFHLTPDNRMVFGMRGGLVSSAANETRIRARVRTDFDRIFPAWAHVPTPYYWSGMVCLTASLTPYCGEIPQMPGAFTAFGYHGNGVAMGSYCGTILADLAQGKPPRHLRPRAFAAPPPRFPLGRYRRGFLAAEYAWARLSD</sequence>
<dbReference type="Pfam" id="PF01266">
    <property type="entry name" value="DAO"/>
    <property type="match status" value="1"/>
</dbReference>
<dbReference type="STRING" id="1387277.SAMN06295998_102222"/>
<evidence type="ECO:0000259" key="2">
    <source>
        <dbReference type="Pfam" id="PF01266"/>
    </source>
</evidence>
<evidence type="ECO:0000256" key="1">
    <source>
        <dbReference type="ARBA" id="ARBA00023002"/>
    </source>
</evidence>
<accession>A0A1W1ZXD0</accession>
<evidence type="ECO:0000313" key="3">
    <source>
        <dbReference type="EMBL" id="SMC53054.1"/>
    </source>
</evidence>
<keyword evidence="1" id="KW-0560">Oxidoreductase</keyword>
<name>A0A1W1ZXD0_9RHOB</name>